<keyword evidence="13" id="KW-0812">Transmembrane</keyword>
<evidence type="ECO:0000313" key="15">
    <source>
        <dbReference type="EMBL" id="KAJ0983751.1"/>
    </source>
</evidence>
<feature type="domain" description="Pectinesterase inhibitor" evidence="14">
    <location>
        <begin position="67"/>
        <end position="219"/>
    </location>
</feature>
<dbReference type="GO" id="GO:0045490">
    <property type="term" value="P:pectin catabolic process"/>
    <property type="evidence" value="ECO:0007669"/>
    <property type="project" value="UniProtKB-UniRule"/>
</dbReference>
<feature type="transmembrane region" description="Helical" evidence="13">
    <location>
        <begin position="29"/>
        <end position="49"/>
    </location>
</feature>
<dbReference type="PROSITE" id="PS00503">
    <property type="entry name" value="PECTINESTERASE_2"/>
    <property type="match status" value="1"/>
</dbReference>
<name>A0A9D5D1J3_9LILI</name>
<dbReference type="InterPro" id="IPR012334">
    <property type="entry name" value="Pectin_lyas_fold"/>
</dbReference>
<dbReference type="InterPro" id="IPR011050">
    <property type="entry name" value="Pectin_lyase_fold/virulence"/>
</dbReference>
<dbReference type="Gene3D" id="2.160.20.10">
    <property type="entry name" value="Single-stranded right-handed beta-helix, Pectin lyase-like"/>
    <property type="match status" value="1"/>
</dbReference>
<dbReference type="Gene3D" id="1.20.140.40">
    <property type="entry name" value="Invertase/pectin methylesterase inhibitor family protein"/>
    <property type="match status" value="1"/>
</dbReference>
<comment type="caution">
    <text evidence="15">The sequence shown here is derived from an EMBL/GenBank/DDBJ whole genome shotgun (WGS) entry which is preliminary data.</text>
</comment>
<dbReference type="Proteomes" id="UP001085076">
    <property type="component" value="Miscellaneous, Linkage group lg01"/>
</dbReference>
<dbReference type="Pfam" id="PF01095">
    <property type="entry name" value="Pectinesterase"/>
    <property type="match status" value="1"/>
</dbReference>
<comment type="catalytic activity">
    <reaction evidence="9 12">
        <text>[(1-&gt;4)-alpha-D-galacturonosyl methyl ester](n) + n H2O = [(1-&gt;4)-alpha-D-galacturonosyl](n) + n methanol + n H(+)</text>
        <dbReference type="Rhea" id="RHEA:22380"/>
        <dbReference type="Rhea" id="RHEA-COMP:14570"/>
        <dbReference type="Rhea" id="RHEA-COMP:14573"/>
        <dbReference type="ChEBI" id="CHEBI:15377"/>
        <dbReference type="ChEBI" id="CHEBI:15378"/>
        <dbReference type="ChEBI" id="CHEBI:17790"/>
        <dbReference type="ChEBI" id="CHEBI:140522"/>
        <dbReference type="ChEBI" id="CHEBI:140523"/>
        <dbReference type="EC" id="3.1.1.11"/>
    </reaction>
</comment>
<dbReference type="AlphaFoldDB" id="A0A9D5D1J3"/>
<evidence type="ECO:0000256" key="9">
    <source>
        <dbReference type="ARBA" id="ARBA00047928"/>
    </source>
</evidence>
<reference evidence="15" key="2">
    <citation type="journal article" date="2022" name="Hortic Res">
        <title>The genome of Dioscorea zingiberensis sheds light on the biosynthesis, origin and evolution of the medicinally important diosgenin saponins.</title>
        <authorList>
            <person name="Li Y."/>
            <person name="Tan C."/>
            <person name="Li Z."/>
            <person name="Guo J."/>
            <person name="Li S."/>
            <person name="Chen X."/>
            <person name="Wang C."/>
            <person name="Dai X."/>
            <person name="Yang H."/>
            <person name="Song W."/>
            <person name="Hou L."/>
            <person name="Xu J."/>
            <person name="Tong Z."/>
            <person name="Xu A."/>
            <person name="Yuan X."/>
            <person name="Wang W."/>
            <person name="Yang Q."/>
            <person name="Chen L."/>
            <person name="Sun Z."/>
            <person name="Wang K."/>
            <person name="Pan B."/>
            <person name="Chen J."/>
            <person name="Bao Y."/>
            <person name="Liu F."/>
            <person name="Qi X."/>
            <person name="Gang D.R."/>
            <person name="Wen J."/>
            <person name="Li J."/>
        </authorList>
    </citation>
    <scope>NUCLEOTIDE SEQUENCE</scope>
    <source>
        <strain evidence="15">Dzin_1.0</strain>
    </source>
</reference>
<dbReference type="EMBL" id="JAGGNH010000001">
    <property type="protein sequence ID" value="KAJ0983751.1"/>
    <property type="molecule type" value="Genomic_DNA"/>
</dbReference>
<evidence type="ECO:0000256" key="4">
    <source>
        <dbReference type="ARBA" id="ARBA00013229"/>
    </source>
</evidence>
<comment type="pathway">
    <text evidence="1 12">Glycan metabolism; pectin degradation; 2-dehydro-3-deoxy-D-gluconate from pectin: step 1/5.</text>
</comment>
<keyword evidence="6 12" id="KW-0063">Aspartyl esterase</keyword>
<sequence>MHSGKFYDKVDALEQATFSEVRQKTRQRLSIIGISTLVLIAIIVVAVVATNRGSSEDKTDGNTPSASLSTTIKAICDATLHPSSCLATLAPLANSNSLDPTKLFLFSVEAAMSELSKASKAFVELAREGSGVDKMSLAALTDCRELIDLAIDHLNDSISSPDISSGDVVEDLKTWLSASITNQDTCIDGLTNSTDELMKSRVLNAMKNSTELTSNSLAILTEVYNFIGSIKLRRLMSHSDDVYSSPSWLSWKDRRLLQSSSDPRKMADIVVAKDGSTKYKTIMKALKAVPEKSKKRFIIYVKKGVYYENVKVEKTQWNVIMVGDGKDATIISGSLNFVDGTPTFQTATFAVFGKGFMARDMGFRNTAGPQKHQAVAMMSHADESVFYRCRFDAYQDTLYAHSLRQFYRECDIYGTVDFIFGNAAVVLQKCNILPRLPMPGQQDTITAQGKVDPNQNTGIVIHDCTVRPSGNLSSTSVRVYLGRPWKPYSTTLFIRSTLASFIDPSGWLPWTGNSAPDTIFYAEYQNYGAGSSTKKRVRWKGLRSLTSEQAARFSVGSFIGAGGDKWLPKTGVPFNSGL</sequence>
<dbReference type="InterPro" id="IPR033131">
    <property type="entry name" value="Pectinesterase_Asp_AS"/>
</dbReference>
<dbReference type="InterPro" id="IPR006501">
    <property type="entry name" value="Pectinesterase_inhib_dom"/>
</dbReference>
<feature type="active site" evidence="11">
    <location>
        <position position="417"/>
    </location>
</feature>
<dbReference type="SMART" id="SM00856">
    <property type="entry name" value="PMEI"/>
    <property type="match status" value="1"/>
</dbReference>
<evidence type="ECO:0000256" key="13">
    <source>
        <dbReference type="SAM" id="Phobius"/>
    </source>
</evidence>
<dbReference type="SUPFAM" id="SSF101148">
    <property type="entry name" value="Plant invertase/pectin methylesterase inhibitor"/>
    <property type="match status" value="1"/>
</dbReference>
<dbReference type="CDD" id="cd15798">
    <property type="entry name" value="PMEI-like_3"/>
    <property type="match status" value="1"/>
</dbReference>
<dbReference type="PANTHER" id="PTHR31707">
    <property type="entry name" value="PECTINESTERASE"/>
    <property type="match status" value="1"/>
</dbReference>
<comment type="similarity">
    <text evidence="2">In the N-terminal section; belongs to the PMEI family.</text>
</comment>
<reference evidence="15" key="1">
    <citation type="submission" date="2021-03" db="EMBL/GenBank/DDBJ databases">
        <authorList>
            <person name="Li Z."/>
            <person name="Yang C."/>
        </authorList>
    </citation>
    <scope>NUCLEOTIDE SEQUENCE</scope>
    <source>
        <strain evidence="15">Dzin_1.0</strain>
        <tissue evidence="15">Leaf</tissue>
    </source>
</reference>
<evidence type="ECO:0000256" key="3">
    <source>
        <dbReference type="ARBA" id="ARBA00007786"/>
    </source>
</evidence>
<dbReference type="GO" id="GO:0030599">
    <property type="term" value="F:pectinesterase activity"/>
    <property type="evidence" value="ECO:0007669"/>
    <property type="project" value="UniProtKB-UniRule"/>
</dbReference>
<proteinExistence type="inferred from homology"/>
<evidence type="ECO:0000256" key="1">
    <source>
        <dbReference type="ARBA" id="ARBA00005184"/>
    </source>
</evidence>
<dbReference type="Pfam" id="PF04043">
    <property type="entry name" value="PMEI"/>
    <property type="match status" value="1"/>
</dbReference>
<dbReference type="FunFam" id="1.20.140.40:FF:000001">
    <property type="entry name" value="Pectinesterase"/>
    <property type="match status" value="1"/>
</dbReference>
<dbReference type="EC" id="3.1.1.11" evidence="4 12"/>
<evidence type="ECO:0000256" key="6">
    <source>
        <dbReference type="ARBA" id="ARBA00023085"/>
    </source>
</evidence>
<keyword evidence="13" id="KW-1133">Transmembrane helix</keyword>
<evidence type="ECO:0000256" key="11">
    <source>
        <dbReference type="PROSITE-ProRule" id="PRU10040"/>
    </source>
</evidence>
<keyword evidence="13" id="KW-0472">Membrane</keyword>
<protein>
    <recommendedName>
        <fullName evidence="4 12">Pectinesterase</fullName>
        <ecNumber evidence="4 12">3.1.1.11</ecNumber>
    </recommendedName>
</protein>
<accession>A0A9D5D1J3</accession>
<dbReference type="InterPro" id="IPR035513">
    <property type="entry name" value="Invertase/methylesterase_inhib"/>
</dbReference>
<dbReference type="GO" id="GO:0004857">
    <property type="term" value="F:enzyme inhibitor activity"/>
    <property type="evidence" value="ECO:0007669"/>
    <property type="project" value="InterPro"/>
</dbReference>
<keyword evidence="7" id="KW-1015">Disulfide bond</keyword>
<evidence type="ECO:0000259" key="14">
    <source>
        <dbReference type="SMART" id="SM00856"/>
    </source>
</evidence>
<evidence type="ECO:0000313" key="16">
    <source>
        <dbReference type="Proteomes" id="UP001085076"/>
    </source>
</evidence>
<dbReference type="OrthoDB" id="2019149at2759"/>
<keyword evidence="5 12" id="KW-0378">Hydrolase</keyword>
<keyword evidence="16" id="KW-1185">Reference proteome</keyword>
<keyword evidence="8" id="KW-0325">Glycoprotein</keyword>
<dbReference type="FunFam" id="2.160.20.10:FF:000001">
    <property type="entry name" value="Pectinesterase"/>
    <property type="match status" value="1"/>
</dbReference>
<gene>
    <name evidence="15" type="ORF">J5N97_002107</name>
</gene>
<dbReference type="NCBIfam" id="TIGR01614">
    <property type="entry name" value="PME_inhib"/>
    <property type="match status" value="1"/>
</dbReference>
<comment type="similarity">
    <text evidence="3">In the C-terminal section; belongs to the pectinesterase family.</text>
</comment>
<evidence type="ECO:0000256" key="10">
    <source>
        <dbReference type="ARBA" id="ARBA00057335"/>
    </source>
</evidence>
<evidence type="ECO:0000256" key="2">
    <source>
        <dbReference type="ARBA" id="ARBA00006027"/>
    </source>
</evidence>
<dbReference type="SUPFAM" id="SSF51126">
    <property type="entry name" value="Pectin lyase-like"/>
    <property type="match status" value="1"/>
</dbReference>
<organism evidence="15 16">
    <name type="scientific">Dioscorea zingiberensis</name>
    <dbReference type="NCBI Taxonomy" id="325984"/>
    <lineage>
        <taxon>Eukaryota</taxon>
        <taxon>Viridiplantae</taxon>
        <taxon>Streptophyta</taxon>
        <taxon>Embryophyta</taxon>
        <taxon>Tracheophyta</taxon>
        <taxon>Spermatophyta</taxon>
        <taxon>Magnoliopsida</taxon>
        <taxon>Liliopsida</taxon>
        <taxon>Dioscoreales</taxon>
        <taxon>Dioscoreaceae</taxon>
        <taxon>Dioscorea</taxon>
    </lineage>
</organism>
<evidence type="ECO:0000256" key="7">
    <source>
        <dbReference type="ARBA" id="ARBA00023157"/>
    </source>
</evidence>
<evidence type="ECO:0000256" key="12">
    <source>
        <dbReference type="RuleBase" id="RU000589"/>
    </source>
</evidence>
<evidence type="ECO:0000256" key="8">
    <source>
        <dbReference type="ARBA" id="ARBA00023180"/>
    </source>
</evidence>
<evidence type="ECO:0000256" key="5">
    <source>
        <dbReference type="ARBA" id="ARBA00022801"/>
    </source>
</evidence>
<comment type="function">
    <text evidence="10">Acts in the modification of cell walls via demethylesterification of cell wall pectin.</text>
</comment>
<dbReference type="InterPro" id="IPR000070">
    <property type="entry name" value="Pectinesterase_cat"/>
</dbReference>
<dbReference type="GO" id="GO:0042545">
    <property type="term" value="P:cell wall modification"/>
    <property type="evidence" value="ECO:0007669"/>
    <property type="project" value="UniProtKB-UniRule"/>
</dbReference>